<evidence type="ECO:0000313" key="2">
    <source>
        <dbReference type="Proteomes" id="UP000286921"/>
    </source>
</evidence>
<evidence type="ECO:0000313" key="1">
    <source>
        <dbReference type="EMBL" id="GCB28260.1"/>
    </source>
</evidence>
<organism evidence="1 2">
    <name type="scientific">Aspergillus awamori</name>
    <name type="common">Black koji mold</name>
    <dbReference type="NCBI Taxonomy" id="105351"/>
    <lineage>
        <taxon>Eukaryota</taxon>
        <taxon>Fungi</taxon>
        <taxon>Dikarya</taxon>
        <taxon>Ascomycota</taxon>
        <taxon>Pezizomycotina</taxon>
        <taxon>Eurotiomycetes</taxon>
        <taxon>Eurotiomycetidae</taxon>
        <taxon>Eurotiales</taxon>
        <taxon>Aspergillaceae</taxon>
        <taxon>Aspergillus</taxon>
    </lineage>
</organism>
<dbReference type="Proteomes" id="UP000286921">
    <property type="component" value="Unassembled WGS sequence"/>
</dbReference>
<keyword evidence="2" id="KW-1185">Reference proteome</keyword>
<proteinExistence type="predicted"/>
<dbReference type="AlphaFoldDB" id="A0A401L9U6"/>
<protein>
    <submittedName>
        <fullName evidence="1">Uncharacterized protein</fullName>
    </submittedName>
</protein>
<dbReference type="STRING" id="105351.A0A401L9U6"/>
<accession>A0A401L9U6</accession>
<sequence>MNERKHQLGETQFAFFEGSEVIASVTTGGLHAFKKLDEPEKAECRKRATQKIKSTCSGTSKVGIVTGHLSFWDEERCDRPMKACTQNDLDTFTHILYLNTPLYMITKLRANDTERLRPSVLESRLRRWQRYEIKQLSCLCMKNNIIFGHVWPNLRHKLSTFIRDAIRVIIVAGVVQDQALKGGSSIRAVARFMEHWKWNYRHRQSFVQYDSVGLKGRVDHITSRIQIARN</sequence>
<dbReference type="EMBL" id="BDHI01000029">
    <property type="protein sequence ID" value="GCB28260.1"/>
    <property type="molecule type" value="Genomic_DNA"/>
</dbReference>
<name>A0A401L9U6_ASPAW</name>
<reference evidence="1 2" key="1">
    <citation type="submission" date="2016-09" db="EMBL/GenBank/DDBJ databases">
        <title>Aspergillus awamori IFM 58123T.</title>
        <authorList>
            <person name="Kusuya Y."/>
            <person name="Shimizu M."/>
            <person name="Takahashi H."/>
            <person name="Yaguchi T."/>
        </authorList>
    </citation>
    <scope>NUCLEOTIDE SEQUENCE [LARGE SCALE GENOMIC DNA]</scope>
    <source>
        <strain evidence="1 2">IFM 58123</strain>
    </source>
</reference>
<gene>
    <name evidence="1" type="ORF">AAWM_11145</name>
</gene>
<dbReference type="InterPro" id="IPR027417">
    <property type="entry name" value="P-loop_NTPase"/>
</dbReference>
<comment type="caution">
    <text evidence="1">The sequence shown here is derived from an EMBL/GenBank/DDBJ whole genome shotgun (WGS) entry which is preliminary data.</text>
</comment>
<dbReference type="Gene3D" id="3.40.50.300">
    <property type="entry name" value="P-loop containing nucleotide triphosphate hydrolases"/>
    <property type="match status" value="1"/>
</dbReference>
<dbReference type="Pfam" id="PF13207">
    <property type="entry name" value="AAA_17"/>
    <property type="match status" value="1"/>
</dbReference>